<keyword evidence="4 8" id="KW-0812">Transmembrane</keyword>
<feature type="transmembrane region" description="Helical" evidence="8">
    <location>
        <begin position="153"/>
        <end position="171"/>
    </location>
</feature>
<feature type="transmembrane region" description="Helical" evidence="8">
    <location>
        <begin position="44"/>
        <end position="62"/>
    </location>
</feature>
<keyword evidence="3 9" id="KW-0808">Transferase</keyword>
<feature type="transmembrane region" description="Helical" evidence="8">
    <location>
        <begin position="177"/>
        <end position="197"/>
    </location>
</feature>
<feature type="binding site" evidence="7">
    <location>
        <position position="148"/>
    </location>
    <ligand>
        <name>Mg(2+)</name>
        <dbReference type="ChEBI" id="CHEBI:18420"/>
    </ligand>
</feature>
<feature type="transmembrane region" description="Helical" evidence="8">
    <location>
        <begin position="204"/>
        <end position="224"/>
    </location>
</feature>
<evidence type="ECO:0000256" key="5">
    <source>
        <dbReference type="ARBA" id="ARBA00022989"/>
    </source>
</evidence>
<evidence type="ECO:0000256" key="4">
    <source>
        <dbReference type="ARBA" id="ARBA00022692"/>
    </source>
</evidence>
<dbReference type="PANTHER" id="PTHR22926:SF3">
    <property type="entry name" value="UNDECAPRENYL-PHOSPHATE ALPHA-N-ACETYLGLUCOSAMINYL 1-PHOSPHATE TRANSFERASE"/>
    <property type="match status" value="1"/>
</dbReference>
<evidence type="ECO:0000256" key="3">
    <source>
        <dbReference type="ARBA" id="ARBA00022679"/>
    </source>
</evidence>
<dbReference type="Pfam" id="PF00953">
    <property type="entry name" value="Glycos_transf_4"/>
    <property type="match status" value="1"/>
</dbReference>
<feature type="transmembrane region" description="Helical" evidence="8">
    <location>
        <begin position="280"/>
        <end position="300"/>
    </location>
</feature>
<dbReference type="RefSeq" id="WP_129426566.1">
    <property type="nucleotide sequence ID" value="NZ_SDWV01000007.1"/>
</dbReference>
<comment type="cofactor">
    <cofactor evidence="7">
        <name>Mg(2+)</name>
        <dbReference type="ChEBI" id="CHEBI:18420"/>
    </cofactor>
</comment>
<dbReference type="Proteomes" id="UP000291101">
    <property type="component" value="Unassembled WGS sequence"/>
</dbReference>
<keyword evidence="10" id="KW-1185">Reference proteome</keyword>
<evidence type="ECO:0000256" key="7">
    <source>
        <dbReference type="PIRSR" id="PIRSR600715-1"/>
    </source>
</evidence>
<evidence type="ECO:0000313" key="10">
    <source>
        <dbReference type="Proteomes" id="UP000291101"/>
    </source>
</evidence>
<gene>
    <name evidence="9" type="ORF">EUA94_09195</name>
</gene>
<feature type="transmembrane region" description="Helical" evidence="8">
    <location>
        <begin position="104"/>
        <end position="121"/>
    </location>
</feature>
<dbReference type="GO" id="GO:0016780">
    <property type="term" value="F:phosphotransferase activity, for other substituted phosphate groups"/>
    <property type="evidence" value="ECO:0007669"/>
    <property type="project" value="InterPro"/>
</dbReference>
<keyword evidence="7" id="KW-0479">Metal-binding</keyword>
<reference evidence="9 10" key="1">
    <citation type="submission" date="2019-01" db="EMBL/GenBank/DDBJ databases">
        <title>Novel species of Nocardioides.</title>
        <authorList>
            <person name="Liu Q."/>
            <person name="X Y.-H."/>
        </authorList>
    </citation>
    <scope>NUCLEOTIDE SEQUENCE [LARGE SCALE GENOMIC DNA]</scope>
    <source>
        <strain evidence="9 10">HLT2-9</strain>
    </source>
</reference>
<dbReference type="EMBL" id="SDWV01000007">
    <property type="protein sequence ID" value="RYC11526.1"/>
    <property type="molecule type" value="Genomic_DNA"/>
</dbReference>
<name>A0A4Q2SYZ0_9ACTN</name>
<evidence type="ECO:0000256" key="6">
    <source>
        <dbReference type="ARBA" id="ARBA00023136"/>
    </source>
</evidence>
<evidence type="ECO:0000256" key="1">
    <source>
        <dbReference type="ARBA" id="ARBA00004651"/>
    </source>
</evidence>
<dbReference type="AlphaFoldDB" id="A0A4Q2SYZ0"/>
<dbReference type="GO" id="GO:0005886">
    <property type="term" value="C:plasma membrane"/>
    <property type="evidence" value="ECO:0007669"/>
    <property type="project" value="UniProtKB-SubCell"/>
</dbReference>
<accession>A0A4Q2SYZ0</accession>
<evidence type="ECO:0000313" key="9">
    <source>
        <dbReference type="EMBL" id="RYC11526.1"/>
    </source>
</evidence>
<keyword evidence="7" id="KW-0460">Magnesium</keyword>
<feature type="transmembrane region" description="Helical" evidence="8">
    <location>
        <begin position="306"/>
        <end position="326"/>
    </location>
</feature>
<keyword evidence="6 8" id="KW-0472">Membrane</keyword>
<comment type="caution">
    <text evidence="9">The sequence shown here is derived from an EMBL/GenBank/DDBJ whole genome shotgun (WGS) entry which is preliminary data.</text>
</comment>
<feature type="transmembrane region" description="Helical" evidence="8">
    <location>
        <begin position="6"/>
        <end position="23"/>
    </location>
</feature>
<sequence length="335" mass="34148">MVVFGVSLVCAATAVGILIPALRRWQIIDVPNARSSHDAPVPRGGGIGVLVGVAAGVLAASLADSTGATDGAGALAWVPLLVALVMGVLGLVDDMSSLAGGVRLAVQAVVFVVAAWIVAGAMSDPPVAAWVFVPCAAFVCVGFVNAFNFMDGVNGISSLNAIVSGLWFAWIGTSQDVAGLLVPGLALAGASLGFLPWNAPRARVFLGDVGSYAIGALIAMMAVVGWSQDVPLALCVAPLAIYVADTAWAIVKRARGGRALMDAHREHVYQRLVDGGWSHLAAGLTTAGASVLCVLAAVLLQHQPALVALAAMALVAALYLSLPHFVPDHDRVNQS</sequence>
<feature type="transmembrane region" description="Helical" evidence="8">
    <location>
        <begin position="230"/>
        <end position="251"/>
    </location>
</feature>
<keyword evidence="5 8" id="KW-1133">Transmembrane helix</keyword>
<protein>
    <submittedName>
        <fullName evidence="9">UDP-phosphate glycosyltransferase</fullName>
    </submittedName>
</protein>
<dbReference type="InterPro" id="IPR000715">
    <property type="entry name" value="Glycosyl_transferase_4"/>
</dbReference>
<feature type="transmembrane region" description="Helical" evidence="8">
    <location>
        <begin position="127"/>
        <end position="146"/>
    </location>
</feature>
<evidence type="ECO:0000256" key="8">
    <source>
        <dbReference type="SAM" id="Phobius"/>
    </source>
</evidence>
<dbReference type="GO" id="GO:0046872">
    <property type="term" value="F:metal ion binding"/>
    <property type="evidence" value="ECO:0007669"/>
    <property type="project" value="UniProtKB-KW"/>
</dbReference>
<dbReference type="PANTHER" id="PTHR22926">
    <property type="entry name" value="PHOSPHO-N-ACETYLMURAMOYL-PENTAPEPTIDE-TRANSFERASE"/>
    <property type="match status" value="1"/>
</dbReference>
<evidence type="ECO:0000256" key="2">
    <source>
        <dbReference type="ARBA" id="ARBA00022475"/>
    </source>
</evidence>
<dbReference type="GO" id="GO:0071555">
    <property type="term" value="P:cell wall organization"/>
    <property type="evidence" value="ECO:0007669"/>
    <property type="project" value="TreeGrafter"/>
</dbReference>
<organism evidence="9 10">
    <name type="scientific">Nocardioides zhouii</name>
    <dbReference type="NCBI Taxonomy" id="1168729"/>
    <lineage>
        <taxon>Bacteria</taxon>
        <taxon>Bacillati</taxon>
        <taxon>Actinomycetota</taxon>
        <taxon>Actinomycetes</taxon>
        <taxon>Propionibacteriales</taxon>
        <taxon>Nocardioidaceae</taxon>
        <taxon>Nocardioides</taxon>
    </lineage>
</organism>
<keyword evidence="2" id="KW-1003">Cell membrane</keyword>
<feature type="binding site" evidence="7">
    <location>
        <position position="208"/>
    </location>
    <ligand>
        <name>Mg(2+)</name>
        <dbReference type="ChEBI" id="CHEBI:18420"/>
    </ligand>
</feature>
<comment type="subcellular location">
    <subcellularLocation>
        <location evidence="1">Cell membrane</location>
        <topology evidence="1">Multi-pass membrane protein</topology>
    </subcellularLocation>
</comment>
<dbReference type="GO" id="GO:0044038">
    <property type="term" value="P:cell wall macromolecule biosynthetic process"/>
    <property type="evidence" value="ECO:0007669"/>
    <property type="project" value="TreeGrafter"/>
</dbReference>
<feature type="transmembrane region" description="Helical" evidence="8">
    <location>
        <begin position="74"/>
        <end position="92"/>
    </location>
</feature>
<dbReference type="GO" id="GO:0009103">
    <property type="term" value="P:lipopolysaccharide biosynthetic process"/>
    <property type="evidence" value="ECO:0007669"/>
    <property type="project" value="TreeGrafter"/>
</dbReference>
<proteinExistence type="predicted"/>
<dbReference type="OrthoDB" id="9783652at2"/>